<dbReference type="GO" id="GO:0006298">
    <property type="term" value="P:mismatch repair"/>
    <property type="evidence" value="ECO:0007669"/>
    <property type="project" value="InterPro"/>
</dbReference>
<gene>
    <name evidence="2" type="ORF">AWRI4619_LOCUS9488</name>
</gene>
<dbReference type="EMBL" id="CAIJEN010000017">
    <property type="protein sequence ID" value="CAD0096855.1"/>
    <property type="molecule type" value="Genomic_DNA"/>
</dbReference>
<dbReference type="SUPFAM" id="SSF48334">
    <property type="entry name" value="DNA repair protein MutS, domain III"/>
    <property type="match status" value="1"/>
</dbReference>
<evidence type="ECO:0000256" key="1">
    <source>
        <dbReference type="ARBA" id="ARBA00006271"/>
    </source>
</evidence>
<name>A0A9N8PIE4_9PEZI</name>
<dbReference type="GO" id="GO:0005634">
    <property type="term" value="C:nucleus"/>
    <property type="evidence" value="ECO:0007669"/>
    <property type="project" value="TreeGrafter"/>
</dbReference>
<dbReference type="PANTHER" id="PTHR11361:SF20">
    <property type="entry name" value="MUTS PROTEIN HOMOLOG 5"/>
    <property type="match status" value="1"/>
</dbReference>
<dbReference type="GO" id="GO:0005524">
    <property type="term" value="F:ATP binding"/>
    <property type="evidence" value="ECO:0007669"/>
    <property type="project" value="InterPro"/>
</dbReference>
<dbReference type="Proteomes" id="UP000716446">
    <property type="component" value="Unassembled WGS sequence"/>
</dbReference>
<evidence type="ECO:0000313" key="3">
    <source>
        <dbReference type="Proteomes" id="UP000716446"/>
    </source>
</evidence>
<accession>A0A9N8PIE4</accession>
<comment type="similarity">
    <text evidence="1">Belongs to the DNA mismatch repair MutS family.</text>
</comment>
<dbReference type="AlphaFoldDB" id="A0A9N8PIE4"/>
<protein>
    <submittedName>
        <fullName evidence="2">Uncharacterized protein</fullName>
    </submittedName>
</protein>
<dbReference type="GO" id="GO:0140664">
    <property type="term" value="F:ATP-dependent DNA damage sensor activity"/>
    <property type="evidence" value="ECO:0007669"/>
    <property type="project" value="InterPro"/>
</dbReference>
<proteinExistence type="inferred from homology"/>
<evidence type="ECO:0000313" key="2">
    <source>
        <dbReference type="EMBL" id="CAD0096855.1"/>
    </source>
</evidence>
<dbReference type="GO" id="GO:0051026">
    <property type="term" value="P:chiasma assembly"/>
    <property type="evidence" value="ECO:0007669"/>
    <property type="project" value="TreeGrafter"/>
</dbReference>
<dbReference type="GO" id="GO:0030983">
    <property type="term" value="F:mismatched DNA binding"/>
    <property type="evidence" value="ECO:0007669"/>
    <property type="project" value="InterPro"/>
</dbReference>
<organism evidence="2 3">
    <name type="scientific">Aureobasidium vineae</name>
    <dbReference type="NCBI Taxonomy" id="2773715"/>
    <lineage>
        <taxon>Eukaryota</taxon>
        <taxon>Fungi</taxon>
        <taxon>Dikarya</taxon>
        <taxon>Ascomycota</taxon>
        <taxon>Pezizomycotina</taxon>
        <taxon>Dothideomycetes</taxon>
        <taxon>Dothideomycetidae</taxon>
        <taxon>Dothideales</taxon>
        <taxon>Saccotheciaceae</taxon>
        <taxon>Aureobasidium</taxon>
    </lineage>
</organism>
<dbReference type="PANTHER" id="PTHR11361">
    <property type="entry name" value="DNA MISMATCH REPAIR PROTEIN MUTS FAMILY MEMBER"/>
    <property type="match status" value="1"/>
</dbReference>
<reference evidence="2" key="1">
    <citation type="submission" date="2020-06" db="EMBL/GenBank/DDBJ databases">
        <authorList>
            <person name="Onetto C."/>
        </authorList>
    </citation>
    <scope>NUCLEOTIDE SEQUENCE</scope>
</reference>
<keyword evidence="3" id="KW-1185">Reference proteome</keyword>
<sequence length="172" mass="19500">MEHFHGVQLAEVGKSITEIIDFELSQDQGPNVVRQGVDHDLDELKRTYEGLESLLAQVAHHVAQSVPEALNANINVVFFPQIGFLIAIPQDPITGHGVFEGPEDDPWEKMFTTEDYAYYKNENVIEMDSYFGDIYGRICDREIEIIHELAVKISQYEDLLTAASDICAEIDW</sequence>
<dbReference type="InterPro" id="IPR045076">
    <property type="entry name" value="MutS"/>
</dbReference>
<comment type="caution">
    <text evidence="2">The sequence shown here is derived from an EMBL/GenBank/DDBJ whole genome shotgun (WGS) entry which is preliminary data.</text>
</comment>
<dbReference type="InterPro" id="IPR036187">
    <property type="entry name" value="DNA_mismatch_repair_MutS_sf"/>
</dbReference>